<feature type="transmembrane region" description="Helical" evidence="1">
    <location>
        <begin position="21"/>
        <end position="39"/>
    </location>
</feature>
<keyword evidence="3" id="KW-1185">Reference proteome</keyword>
<organism evidence="2 3">
    <name type="scientific">Sulfoacidibacillus thermotolerans</name>
    <name type="common">Acidibacillus sulfuroxidans</name>
    <dbReference type="NCBI Taxonomy" id="1765684"/>
    <lineage>
        <taxon>Bacteria</taxon>
        <taxon>Bacillati</taxon>
        <taxon>Bacillota</taxon>
        <taxon>Bacilli</taxon>
        <taxon>Bacillales</taxon>
        <taxon>Alicyclobacillaceae</taxon>
        <taxon>Sulfoacidibacillus</taxon>
    </lineage>
</organism>
<dbReference type="AlphaFoldDB" id="A0A2U3DBL1"/>
<reference evidence="2 3" key="1">
    <citation type="submission" date="2016-11" db="EMBL/GenBank/DDBJ databases">
        <title>Comparative genomics of Acidibacillus ferroxidans species.</title>
        <authorList>
            <person name="Oliveira G."/>
            <person name="Nunes G."/>
            <person name="Oliveira R."/>
            <person name="Araujo F."/>
            <person name="Salim A."/>
            <person name="Scholte L."/>
            <person name="Morais D."/>
            <person name="Nancucheo I."/>
            <person name="Johnson D.B."/>
            <person name="Grail B."/>
            <person name="Bittencourt J."/>
            <person name="Valadares R."/>
        </authorList>
    </citation>
    <scope>NUCLEOTIDE SEQUENCE [LARGE SCALE GENOMIC DNA]</scope>
    <source>
        <strain evidence="2 3">Y002</strain>
    </source>
</reference>
<dbReference type="Proteomes" id="UP000245380">
    <property type="component" value="Unassembled WGS sequence"/>
</dbReference>
<evidence type="ECO:0000256" key="1">
    <source>
        <dbReference type="SAM" id="Phobius"/>
    </source>
</evidence>
<keyword evidence="1" id="KW-0472">Membrane</keyword>
<accession>A0A2U3DBL1</accession>
<feature type="transmembrane region" description="Helical" evidence="1">
    <location>
        <begin position="51"/>
        <end position="71"/>
    </location>
</feature>
<sequence length="277" mass="30637">MNRSSSVTSARRQRILSKVPEITAYFWIIKLLTTAMGEATSDYLVYHINPYVAVVLGGIGFIASLMLQFAVRRYVAWIYWLLVVMVAVFGTMVADAIHVVLGVPYAVSTIAFAVVLTVVLSSWYRVEKTLSIHSIHTRRREMFYWATVLATFALGTATGDMTATTLHLGYLASGVLFTLLFVLPALGYWLFRLNATFSFWLAYVMTRPLGASFADFFGMPRDVGGLGYGKGIVSIVLTICIVLLVGYLTVTRKDVLQDPGTQVLEGLHHKSDVESAL</sequence>
<feature type="transmembrane region" description="Helical" evidence="1">
    <location>
        <begin position="231"/>
        <end position="250"/>
    </location>
</feature>
<feature type="transmembrane region" description="Helical" evidence="1">
    <location>
        <begin position="103"/>
        <end position="123"/>
    </location>
</feature>
<keyword evidence="1" id="KW-1133">Transmembrane helix</keyword>
<dbReference type="EMBL" id="MPDK01000002">
    <property type="protein sequence ID" value="PWI58663.1"/>
    <property type="molecule type" value="Genomic_DNA"/>
</dbReference>
<dbReference type="InterPro" id="IPR007136">
    <property type="entry name" value="DUF347"/>
</dbReference>
<feature type="transmembrane region" description="Helical" evidence="1">
    <location>
        <begin position="143"/>
        <end position="162"/>
    </location>
</feature>
<feature type="transmembrane region" description="Helical" evidence="1">
    <location>
        <begin position="168"/>
        <end position="191"/>
    </location>
</feature>
<evidence type="ECO:0000313" key="2">
    <source>
        <dbReference type="EMBL" id="PWI58663.1"/>
    </source>
</evidence>
<proteinExistence type="predicted"/>
<evidence type="ECO:0008006" key="4">
    <source>
        <dbReference type="Google" id="ProtNLM"/>
    </source>
</evidence>
<keyword evidence="1" id="KW-0812">Transmembrane</keyword>
<comment type="caution">
    <text evidence="2">The sequence shown here is derived from an EMBL/GenBank/DDBJ whole genome shotgun (WGS) entry which is preliminary data.</text>
</comment>
<dbReference type="OrthoDB" id="9794709at2"/>
<feature type="transmembrane region" description="Helical" evidence="1">
    <location>
        <begin position="78"/>
        <end position="97"/>
    </location>
</feature>
<dbReference type="Pfam" id="PF03988">
    <property type="entry name" value="DUF347"/>
    <property type="match status" value="4"/>
</dbReference>
<feature type="transmembrane region" description="Helical" evidence="1">
    <location>
        <begin position="198"/>
        <end position="219"/>
    </location>
</feature>
<gene>
    <name evidence="2" type="ORF">BM613_00755</name>
</gene>
<protein>
    <recommendedName>
        <fullName evidence="4">Membrane-anchored protein</fullName>
    </recommendedName>
</protein>
<name>A0A2U3DBL1_SULT2</name>
<evidence type="ECO:0000313" key="3">
    <source>
        <dbReference type="Proteomes" id="UP000245380"/>
    </source>
</evidence>